<feature type="domain" description="PPIase FKBP-type" evidence="6">
    <location>
        <begin position="73"/>
        <end position="154"/>
    </location>
</feature>
<dbReference type="Gene3D" id="3.10.50.40">
    <property type="match status" value="1"/>
</dbReference>
<feature type="signal peptide" evidence="5">
    <location>
        <begin position="1"/>
        <end position="19"/>
    </location>
</feature>
<dbReference type="EMBL" id="JBHUPD010000002">
    <property type="protein sequence ID" value="MFD2872676.1"/>
    <property type="molecule type" value="Genomic_DNA"/>
</dbReference>
<dbReference type="InterPro" id="IPR001179">
    <property type="entry name" value="PPIase_FKBP_dom"/>
</dbReference>
<dbReference type="GO" id="GO:0003755">
    <property type="term" value="F:peptidyl-prolyl cis-trans isomerase activity"/>
    <property type="evidence" value="ECO:0007669"/>
    <property type="project" value="UniProtKB-EC"/>
</dbReference>
<comment type="caution">
    <text evidence="7">The sequence shown here is derived from an EMBL/GenBank/DDBJ whole genome shotgun (WGS) entry which is preliminary data.</text>
</comment>
<evidence type="ECO:0000256" key="4">
    <source>
        <dbReference type="RuleBase" id="RU003915"/>
    </source>
</evidence>
<keyword evidence="3 4" id="KW-0413">Isomerase</keyword>
<dbReference type="EC" id="5.2.1.8" evidence="4"/>
<protein>
    <recommendedName>
        <fullName evidence="4">Peptidyl-prolyl cis-trans isomerase</fullName>
        <ecNumber evidence="4">5.2.1.8</ecNumber>
    </recommendedName>
</protein>
<dbReference type="Pfam" id="PF00254">
    <property type="entry name" value="FKBP_C"/>
    <property type="match status" value="1"/>
</dbReference>
<evidence type="ECO:0000259" key="6">
    <source>
        <dbReference type="PROSITE" id="PS50059"/>
    </source>
</evidence>
<dbReference type="Proteomes" id="UP001597557">
    <property type="component" value="Unassembled WGS sequence"/>
</dbReference>
<accession>A0ABW5YBP6</accession>
<evidence type="ECO:0000313" key="7">
    <source>
        <dbReference type="EMBL" id="MFD2872676.1"/>
    </source>
</evidence>
<comment type="similarity">
    <text evidence="4">Belongs to the FKBP-type PPIase family.</text>
</comment>
<organism evidence="7 8">
    <name type="scientific">Mucilaginibacter ximonensis</name>
    <dbReference type="NCBI Taxonomy" id="538021"/>
    <lineage>
        <taxon>Bacteria</taxon>
        <taxon>Pseudomonadati</taxon>
        <taxon>Bacteroidota</taxon>
        <taxon>Sphingobacteriia</taxon>
        <taxon>Sphingobacteriales</taxon>
        <taxon>Sphingobacteriaceae</taxon>
        <taxon>Mucilaginibacter</taxon>
    </lineage>
</organism>
<keyword evidence="2 3" id="KW-0697">Rotamase</keyword>
<dbReference type="SUPFAM" id="SSF54534">
    <property type="entry name" value="FKBP-like"/>
    <property type="match status" value="1"/>
</dbReference>
<comment type="catalytic activity">
    <reaction evidence="1 3 4">
        <text>[protein]-peptidylproline (omega=180) = [protein]-peptidylproline (omega=0)</text>
        <dbReference type="Rhea" id="RHEA:16237"/>
        <dbReference type="Rhea" id="RHEA-COMP:10747"/>
        <dbReference type="Rhea" id="RHEA-COMP:10748"/>
        <dbReference type="ChEBI" id="CHEBI:83833"/>
        <dbReference type="ChEBI" id="CHEBI:83834"/>
        <dbReference type="EC" id="5.2.1.8"/>
    </reaction>
</comment>
<dbReference type="InterPro" id="IPR046357">
    <property type="entry name" value="PPIase_dom_sf"/>
</dbReference>
<evidence type="ECO:0000256" key="3">
    <source>
        <dbReference type="PROSITE-ProRule" id="PRU00277"/>
    </source>
</evidence>
<gene>
    <name evidence="7" type="ORF">ACFS5N_09370</name>
</gene>
<dbReference type="PROSITE" id="PS50059">
    <property type="entry name" value="FKBP_PPIASE"/>
    <property type="match status" value="1"/>
</dbReference>
<keyword evidence="8" id="KW-1185">Reference proteome</keyword>
<reference evidence="8" key="1">
    <citation type="journal article" date="2019" name="Int. J. Syst. Evol. Microbiol.">
        <title>The Global Catalogue of Microorganisms (GCM) 10K type strain sequencing project: providing services to taxonomists for standard genome sequencing and annotation.</title>
        <authorList>
            <consortium name="The Broad Institute Genomics Platform"/>
            <consortium name="The Broad Institute Genome Sequencing Center for Infectious Disease"/>
            <person name="Wu L."/>
            <person name="Ma J."/>
        </authorList>
    </citation>
    <scope>NUCLEOTIDE SEQUENCE [LARGE SCALE GENOMIC DNA]</scope>
    <source>
        <strain evidence="8">KCTC 22437</strain>
    </source>
</reference>
<proteinExistence type="inferred from homology"/>
<sequence>MKRYLFLILLLIAGLSACTKIDTNTLEQNQSVIDDQKIQAYIKANNLTFTKDDKTGVYYNIVNPGTDPKPTALSTVKLTYSYKYLNGLSISTVTGAQAKLNTFITGMQVGILKIGTGGRVSLIIPSNQAYGYGASNGIPGNSVLVYTIDLDGIGTN</sequence>
<feature type="chain" id="PRO_5045301052" description="Peptidyl-prolyl cis-trans isomerase" evidence="5">
    <location>
        <begin position="20"/>
        <end position="156"/>
    </location>
</feature>
<dbReference type="PROSITE" id="PS51257">
    <property type="entry name" value="PROKAR_LIPOPROTEIN"/>
    <property type="match status" value="1"/>
</dbReference>
<evidence type="ECO:0000313" key="8">
    <source>
        <dbReference type="Proteomes" id="UP001597557"/>
    </source>
</evidence>
<dbReference type="RefSeq" id="WP_377184597.1">
    <property type="nucleotide sequence ID" value="NZ_JBHUPD010000002.1"/>
</dbReference>
<name>A0ABW5YBP6_9SPHI</name>
<evidence type="ECO:0000256" key="5">
    <source>
        <dbReference type="SAM" id="SignalP"/>
    </source>
</evidence>
<evidence type="ECO:0000256" key="1">
    <source>
        <dbReference type="ARBA" id="ARBA00000971"/>
    </source>
</evidence>
<keyword evidence="5" id="KW-0732">Signal</keyword>
<evidence type="ECO:0000256" key="2">
    <source>
        <dbReference type="ARBA" id="ARBA00023110"/>
    </source>
</evidence>